<dbReference type="RefSeq" id="WP_066733388.1">
    <property type="nucleotide sequence ID" value="NZ_JAJCIQ010000016.1"/>
</dbReference>
<dbReference type="CDD" id="cd02440">
    <property type="entry name" value="AdoMet_MTases"/>
    <property type="match status" value="1"/>
</dbReference>
<dbReference type="PANTHER" id="PTHR14911">
    <property type="entry name" value="THUMP DOMAIN-CONTAINING"/>
    <property type="match status" value="1"/>
</dbReference>
<keyword evidence="2" id="KW-0489">Methyltransferase</keyword>
<dbReference type="Pfam" id="PF01170">
    <property type="entry name" value="UPF0020"/>
    <property type="match status" value="1"/>
</dbReference>
<dbReference type="InterPro" id="IPR000241">
    <property type="entry name" value="RlmKL-like_Mtase"/>
</dbReference>
<dbReference type="GO" id="GO:0032259">
    <property type="term" value="P:methylation"/>
    <property type="evidence" value="ECO:0007669"/>
    <property type="project" value="UniProtKB-KW"/>
</dbReference>
<accession>A0ABS8DKC7</accession>
<keyword evidence="3" id="KW-1185">Reference proteome</keyword>
<organism evidence="2 3">
    <name type="scientific">Bariatricus massiliensis</name>
    <dbReference type="NCBI Taxonomy" id="1745713"/>
    <lineage>
        <taxon>Bacteria</taxon>
        <taxon>Bacillati</taxon>
        <taxon>Bacillota</taxon>
        <taxon>Clostridia</taxon>
        <taxon>Lachnospirales</taxon>
        <taxon>Lachnospiraceae</taxon>
        <taxon>Bariatricus</taxon>
    </lineage>
</organism>
<dbReference type="InterPro" id="IPR029063">
    <property type="entry name" value="SAM-dependent_MTases_sf"/>
</dbReference>
<dbReference type="Gene3D" id="1.25.10.10">
    <property type="entry name" value="Leucine-rich Repeat Variant"/>
    <property type="match status" value="1"/>
</dbReference>
<protein>
    <submittedName>
        <fullName evidence="2">Methyltransferase domain-containing protein</fullName>
    </submittedName>
</protein>
<dbReference type="GO" id="GO:0008168">
    <property type="term" value="F:methyltransferase activity"/>
    <property type="evidence" value="ECO:0007669"/>
    <property type="project" value="UniProtKB-KW"/>
</dbReference>
<proteinExistence type="predicted"/>
<evidence type="ECO:0000259" key="1">
    <source>
        <dbReference type="Pfam" id="PF01170"/>
    </source>
</evidence>
<name>A0ABS8DKC7_9FIRM</name>
<dbReference type="Proteomes" id="UP001299546">
    <property type="component" value="Unassembled WGS sequence"/>
</dbReference>
<dbReference type="PANTHER" id="PTHR14911:SF13">
    <property type="entry name" value="TRNA (GUANINE(6)-N2)-METHYLTRANSFERASE THUMP3"/>
    <property type="match status" value="1"/>
</dbReference>
<gene>
    <name evidence="2" type="ORF">LIZ65_16500</name>
</gene>
<dbReference type="InterPro" id="IPR011989">
    <property type="entry name" value="ARM-like"/>
</dbReference>
<dbReference type="SUPFAM" id="SSF53335">
    <property type="entry name" value="S-adenosyl-L-methionine-dependent methyltransferases"/>
    <property type="match status" value="1"/>
</dbReference>
<feature type="domain" description="Ribosomal RNA large subunit methyltransferase K/L-like methyltransferase" evidence="1">
    <location>
        <begin position="322"/>
        <end position="480"/>
    </location>
</feature>
<dbReference type="Gene3D" id="3.40.50.150">
    <property type="entry name" value="Vaccinia Virus protein VP39"/>
    <property type="match status" value="1"/>
</dbReference>
<sequence length="494" mass="57771">MINKYWNEIKENRDVRQNLSKIRQEIKKAGSGVPFLYAIAGEEGRLISLLEAEDAKTRKNAALLMGDLGRKEFLQPVYEAYVKEQQRFVRASYLTAMKNFDYRAYMKPLKQRLEEMRREEAAPEQEKHYMEELRELSALIVAMEGVSAHTFHGWDETYDIILLTNRNFAETTRKELMELAPETKSKIVGAGVMARVPDLHWLPHIRTYQEVLFSIKGMKACTMEPVEAAKTLLDSGLMEFLDKSHKGKPPFYFRVEFKSKRPLDERSTFVKKLSGQIERLSERKLINTTSNYEVELRFIENKEGNCNLLVKLYTLRDERFSYRREFMPTSIRPVNAALTVALAKDYMKERAQVLDPFCGVGTMLIERHKTVPANTTYGIDIQEEAIEKARINTEAAHQIIHYINRDFFRFTHEYLFDEIITDMPFAIGRMTEEEVFEIYKRFFQSVSTYLKEDAVIILYSHNYEYIQSLAPNCGFKIKKKFEISKKEGTYVVVL</sequence>
<reference evidence="2 3" key="1">
    <citation type="submission" date="2021-10" db="EMBL/GenBank/DDBJ databases">
        <title>Collection of gut derived symbiotic bacterial strains cultured from healthy donors.</title>
        <authorList>
            <person name="Lin H."/>
            <person name="Littmann E."/>
            <person name="Kohout C."/>
            <person name="Pamer E.G."/>
        </authorList>
    </citation>
    <scope>NUCLEOTIDE SEQUENCE [LARGE SCALE GENOMIC DNA]</scope>
    <source>
        <strain evidence="2 3">DFI.1.165</strain>
    </source>
</reference>
<evidence type="ECO:0000313" key="2">
    <source>
        <dbReference type="EMBL" id="MCB7388890.1"/>
    </source>
</evidence>
<comment type="caution">
    <text evidence="2">The sequence shown here is derived from an EMBL/GenBank/DDBJ whole genome shotgun (WGS) entry which is preliminary data.</text>
</comment>
<evidence type="ECO:0000313" key="3">
    <source>
        <dbReference type="Proteomes" id="UP001299546"/>
    </source>
</evidence>
<dbReference type="EMBL" id="JAJCIS010000016">
    <property type="protein sequence ID" value="MCB7388890.1"/>
    <property type="molecule type" value="Genomic_DNA"/>
</dbReference>
<keyword evidence="2" id="KW-0808">Transferase</keyword>